<dbReference type="OrthoDB" id="5810331at2759"/>
<reference evidence="2" key="2">
    <citation type="journal article" date="2016" name="Sci. Rep.">
        <title>Dictyocaulus viviparus genome, variome and transcriptome elucidate lungworm biology and support future intervention.</title>
        <authorList>
            <person name="McNulty S.N."/>
            <person name="Strube C."/>
            <person name="Rosa B.A."/>
            <person name="Martin J.C."/>
            <person name="Tyagi R."/>
            <person name="Choi Y.J."/>
            <person name="Wang Q."/>
            <person name="Hallsworth Pepin K."/>
            <person name="Zhang X."/>
            <person name="Ozersky P."/>
            <person name="Wilson R.K."/>
            <person name="Sternberg P.W."/>
            <person name="Gasser R.B."/>
            <person name="Mitreva M."/>
        </authorList>
    </citation>
    <scope>NUCLEOTIDE SEQUENCE [LARGE SCALE GENOMIC DNA]</scope>
    <source>
        <strain evidence="2">HannoverDv2000</strain>
    </source>
</reference>
<dbReference type="EMBL" id="KN716324">
    <property type="protein sequence ID" value="KJH47023.1"/>
    <property type="molecule type" value="Genomic_DNA"/>
</dbReference>
<proteinExistence type="predicted"/>
<name>A0A0D8XQS5_DICVI</name>
<organism evidence="1 2">
    <name type="scientific">Dictyocaulus viviparus</name>
    <name type="common">Bovine lungworm</name>
    <dbReference type="NCBI Taxonomy" id="29172"/>
    <lineage>
        <taxon>Eukaryota</taxon>
        <taxon>Metazoa</taxon>
        <taxon>Ecdysozoa</taxon>
        <taxon>Nematoda</taxon>
        <taxon>Chromadorea</taxon>
        <taxon>Rhabditida</taxon>
        <taxon>Rhabditina</taxon>
        <taxon>Rhabditomorpha</taxon>
        <taxon>Strongyloidea</taxon>
        <taxon>Metastrongylidae</taxon>
        <taxon>Dictyocaulus</taxon>
    </lineage>
</organism>
<evidence type="ECO:0000313" key="2">
    <source>
        <dbReference type="Proteomes" id="UP000053766"/>
    </source>
</evidence>
<dbReference type="STRING" id="29172.A0A0D8XQS5"/>
<dbReference type="PANTHER" id="PTHR21523">
    <property type="match status" value="1"/>
</dbReference>
<dbReference type="Proteomes" id="UP000053766">
    <property type="component" value="Unassembled WGS sequence"/>
</dbReference>
<accession>A0A0D8XQS5</accession>
<reference evidence="1 2" key="1">
    <citation type="submission" date="2013-11" db="EMBL/GenBank/DDBJ databases">
        <title>Draft genome of the bovine lungworm Dictyocaulus viviparus.</title>
        <authorList>
            <person name="Mitreva M."/>
        </authorList>
    </citation>
    <scope>NUCLEOTIDE SEQUENCE [LARGE SCALE GENOMIC DNA]</scope>
    <source>
        <strain evidence="1 2">HannoverDv2000</strain>
    </source>
</reference>
<evidence type="ECO:0000313" key="1">
    <source>
        <dbReference type="EMBL" id="KJH47023.1"/>
    </source>
</evidence>
<gene>
    <name evidence="1" type="ORF">DICVIV_06910</name>
</gene>
<sequence>MILSIAMRRSQDVLKWISYFLTSLAFTEGFIKRNHLFEVDVKNSPYYKDGIFNIPISDEHGNALYKHWVDQAFSSLMAAIATKKLQSMSTTERTRHHNCARKAKNLQAHAKCVSELLDVSAKVAKRNRWVKLLNKKRQRSLVNHSVISQIKSTPVIHARTSERNSLLRNRFHLRHKRTVASMSSYNITEEKDGSIFGRLARQLMKTVLTLKNKKTHRK</sequence>
<protein>
    <submittedName>
        <fullName evidence="1">Uncharacterized protein</fullName>
    </submittedName>
</protein>
<dbReference type="AlphaFoldDB" id="A0A0D8XQS5"/>
<dbReference type="PANTHER" id="PTHR21523:SF37">
    <property type="entry name" value="MLT-TEN (MLT-10) RELATED"/>
    <property type="match status" value="1"/>
</dbReference>
<keyword evidence="2" id="KW-1185">Reference proteome</keyword>